<feature type="transmembrane region" description="Helical" evidence="1">
    <location>
        <begin position="32"/>
        <end position="56"/>
    </location>
</feature>
<keyword evidence="1" id="KW-0812">Transmembrane</keyword>
<gene>
    <name evidence="2" type="ORF">FSB_LOCUS40832</name>
</gene>
<dbReference type="AlphaFoldDB" id="A0A2N9HMK7"/>
<organism evidence="2">
    <name type="scientific">Fagus sylvatica</name>
    <name type="common">Beechnut</name>
    <dbReference type="NCBI Taxonomy" id="28930"/>
    <lineage>
        <taxon>Eukaryota</taxon>
        <taxon>Viridiplantae</taxon>
        <taxon>Streptophyta</taxon>
        <taxon>Embryophyta</taxon>
        <taxon>Tracheophyta</taxon>
        <taxon>Spermatophyta</taxon>
        <taxon>Magnoliopsida</taxon>
        <taxon>eudicotyledons</taxon>
        <taxon>Gunneridae</taxon>
        <taxon>Pentapetalae</taxon>
        <taxon>rosids</taxon>
        <taxon>fabids</taxon>
        <taxon>Fagales</taxon>
        <taxon>Fagaceae</taxon>
        <taxon>Fagus</taxon>
    </lineage>
</organism>
<proteinExistence type="predicted"/>
<keyword evidence="1" id="KW-1133">Transmembrane helix</keyword>
<reference evidence="2" key="1">
    <citation type="submission" date="2018-02" db="EMBL/GenBank/DDBJ databases">
        <authorList>
            <person name="Cohen D.B."/>
            <person name="Kent A.D."/>
        </authorList>
    </citation>
    <scope>NUCLEOTIDE SEQUENCE</scope>
</reference>
<keyword evidence="1" id="KW-0472">Membrane</keyword>
<evidence type="ECO:0000256" key="1">
    <source>
        <dbReference type="SAM" id="Phobius"/>
    </source>
</evidence>
<evidence type="ECO:0000313" key="2">
    <source>
        <dbReference type="EMBL" id="SPD12950.1"/>
    </source>
</evidence>
<sequence length="61" mass="7062">MGCSGRRIFFFFKVRGVDVSVETVGIRVERGLATLVLLLLLFVLEVRGFLEVFFFFRSERS</sequence>
<protein>
    <submittedName>
        <fullName evidence="2">Uncharacterized protein</fullName>
    </submittedName>
</protein>
<accession>A0A2N9HMK7</accession>
<dbReference type="EMBL" id="OIVN01003687">
    <property type="protein sequence ID" value="SPD12950.1"/>
    <property type="molecule type" value="Genomic_DNA"/>
</dbReference>
<name>A0A2N9HMK7_FAGSY</name>